<dbReference type="InterPro" id="IPR006449">
    <property type="entry name" value="Squal_synth-like"/>
</dbReference>
<dbReference type="EMBL" id="LSSK01000190">
    <property type="protein sequence ID" value="OMH84472.1"/>
    <property type="molecule type" value="Genomic_DNA"/>
</dbReference>
<evidence type="ECO:0000256" key="3">
    <source>
        <dbReference type="ARBA" id="ARBA00012373"/>
    </source>
</evidence>
<dbReference type="GO" id="GO:0008610">
    <property type="term" value="P:lipid biosynthetic process"/>
    <property type="evidence" value="ECO:0007669"/>
    <property type="project" value="InterPro"/>
</dbReference>
<dbReference type="PROSITE" id="PS01044">
    <property type="entry name" value="SQUALEN_PHYTOEN_SYN_1"/>
    <property type="match status" value="1"/>
</dbReference>
<proteinExistence type="inferred from homology"/>
<dbReference type="GO" id="GO:0005789">
    <property type="term" value="C:endoplasmic reticulum membrane"/>
    <property type="evidence" value="ECO:0007669"/>
    <property type="project" value="TreeGrafter"/>
</dbReference>
<accession>A0A1R1PU91</accession>
<comment type="pathway">
    <text evidence="5">Terpene metabolism; lanosterol biosynthesis; lanosterol from farnesyl diphosphate: step 1/3.</text>
</comment>
<evidence type="ECO:0000313" key="7">
    <source>
        <dbReference type="EMBL" id="OMH84472.1"/>
    </source>
</evidence>
<dbReference type="Pfam" id="PF00494">
    <property type="entry name" value="SQS_PSY"/>
    <property type="match status" value="1"/>
</dbReference>
<dbReference type="FunFam" id="1.10.600.10:FF:000023">
    <property type="entry name" value="Squalene synthase"/>
    <property type="match status" value="1"/>
</dbReference>
<evidence type="ECO:0000256" key="1">
    <source>
        <dbReference type="ARBA" id="ARBA00001946"/>
    </source>
</evidence>
<comment type="function">
    <text evidence="5">Catalyzes the condensation of 2 farnesyl pyrophosphate (FPP) moieties to form squalene.</text>
</comment>
<dbReference type="SFLD" id="SFLDG01018">
    <property type="entry name" value="Squalene/Phytoene_Synthase_Lik"/>
    <property type="match status" value="1"/>
</dbReference>
<protein>
    <recommendedName>
        <fullName evidence="3 5">Squalene synthase</fullName>
        <shortName evidence="5">SQS</shortName>
        <shortName evidence="5">SS</shortName>
        <ecNumber evidence="3 5">2.5.1.21</ecNumber>
    </recommendedName>
</protein>
<dbReference type="OrthoDB" id="431150at2759"/>
<dbReference type="InterPro" id="IPR033904">
    <property type="entry name" value="Trans_IPPS_HH"/>
</dbReference>
<dbReference type="InterPro" id="IPR038469">
    <property type="entry name" value="tRNAHis_GuaTrfase_Thg1_sf"/>
</dbReference>
<dbReference type="PANTHER" id="PTHR11626">
    <property type="entry name" value="FARNESYL-DIPHOSPHATE FARNESYLTRANSFERASE"/>
    <property type="match status" value="1"/>
</dbReference>
<reference evidence="8" key="1">
    <citation type="submission" date="2017-01" db="EMBL/GenBank/DDBJ databases">
        <authorList>
            <person name="Wang Y."/>
            <person name="White M."/>
            <person name="Kvist S."/>
            <person name="Moncalvo J.-M."/>
        </authorList>
    </citation>
    <scope>NUCLEOTIDE SEQUENCE [LARGE SCALE GENOMIC DNA]</scope>
    <source>
        <strain evidence="8">COL-18-3</strain>
    </source>
</reference>
<name>A0A1R1PU91_ZANCU</name>
<dbReference type="GO" id="GO:0008193">
    <property type="term" value="F:tRNA guanylyltransferase activity"/>
    <property type="evidence" value="ECO:0007669"/>
    <property type="project" value="InterPro"/>
</dbReference>
<dbReference type="GO" id="GO:0045338">
    <property type="term" value="P:farnesyl diphosphate metabolic process"/>
    <property type="evidence" value="ECO:0007669"/>
    <property type="project" value="InterPro"/>
</dbReference>
<evidence type="ECO:0000259" key="6">
    <source>
        <dbReference type="Pfam" id="PF04446"/>
    </source>
</evidence>
<dbReference type="InterPro" id="IPR002060">
    <property type="entry name" value="Squ/phyt_synthse"/>
</dbReference>
<feature type="domain" description="tRNAHis guanylyltransferase catalytic" evidence="6">
    <location>
        <begin position="354"/>
        <end position="427"/>
    </location>
</feature>
<evidence type="ECO:0000256" key="2">
    <source>
        <dbReference type="ARBA" id="ARBA00006251"/>
    </source>
</evidence>
<dbReference type="GO" id="GO:0006400">
    <property type="term" value="P:tRNA modification"/>
    <property type="evidence" value="ECO:0007669"/>
    <property type="project" value="InterPro"/>
</dbReference>
<keyword evidence="8" id="KW-1185">Reference proteome</keyword>
<gene>
    <name evidence="7" type="ORF">AX774_g1992</name>
</gene>
<keyword evidence="4 5" id="KW-0808">Transferase</keyword>
<dbReference type="Pfam" id="PF04446">
    <property type="entry name" value="Thg1"/>
    <property type="match status" value="1"/>
</dbReference>
<dbReference type="Gene3D" id="3.30.70.3000">
    <property type="match status" value="1"/>
</dbReference>
<dbReference type="Proteomes" id="UP000188320">
    <property type="component" value="Unassembled WGS sequence"/>
</dbReference>
<organism evidence="7 8">
    <name type="scientific">Zancudomyces culisetae</name>
    <name type="common">Gut fungus</name>
    <name type="synonym">Smittium culisetae</name>
    <dbReference type="NCBI Taxonomy" id="1213189"/>
    <lineage>
        <taxon>Eukaryota</taxon>
        <taxon>Fungi</taxon>
        <taxon>Fungi incertae sedis</taxon>
        <taxon>Zoopagomycota</taxon>
        <taxon>Kickxellomycotina</taxon>
        <taxon>Harpellomycetes</taxon>
        <taxon>Harpellales</taxon>
        <taxon>Legeriomycetaceae</taxon>
        <taxon>Zancudomyces</taxon>
    </lineage>
</organism>
<comment type="catalytic activity">
    <reaction evidence="5">
        <text>2 (2E,6E)-farnesyl diphosphate + NADPH + H(+) = squalene + 2 diphosphate + NADP(+)</text>
        <dbReference type="Rhea" id="RHEA:32295"/>
        <dbReference type="ChEBI" id="CHEBI:15378"/>
        <dbReference type="ChEBI" id="CHEBI:15440"/>
        <dbReference type="ChEBI" id="CHEBI:33019"/>
        <dbReference type="ChEBI" id="CHEBI:57783"/>
        <dbReference type="ChEBI" id="CHEBI:58349"/>
        <dbReference type="ChEBI" id="CHEBI:175763"/>
        <dbReference type="EC" id="2.5.1.21"/>
    </reaction>
</comment>
<dbReference type="InterPro" id="IPR008949">
    <property type="entry name" value="Isoprenoid_synthase_dom_sf"/>
</dbReference>
<dbReference type="EC" id="2.5.1.21" evidence="3 5"/>
<dbReference type="SUPFAM" id="SSF48576">
    <property type="entry name" value="Terpenoid synthases"/>
    <property type="match status" value="1"/>
</dbReference>
<sequence length="435" mass="50069">MNPEEVVTSVLYLLRHASAEEKIQKLKCSSELIRCYQYLEQTSRSFAAVIQELHPELKDVICIYYLVLRGLDTVEDDMTLEIKYKKEVLETFYEKLYIRGWSFADSGPNEEDAPLLIEFDVVITEFLNLKKEYQDVIAKITREMGMGMSKYTTKKVNTVEDWNEYCHYVAGLVGIGLSQLFVASGLEPSGIEKLEALSNSMGLFLQKTNIIRDVFEDVIDDRRFWPIEVWSKHVNLVGDLINDKYLTQGVNCLNELCLNAIEHIPDVLDYLSQIHDRTIFSFCAIPQTMAIATITLCLNNPKVMSENVKIRKTEAIRVMKQKIAPTDAVFLKKLDILEKNVQLKTGPSMANSKYEYVRGFETFEAVLPMTFMVVRLDGQNFTKFSADHGFEKPNDIKALELMNFCAQRIMSKVSDIIFSYGQSDEYRYKTFSFDL</sequence>
<dbReference type="UniPathway" id="UPA00767">
    <property type="reaction ID" value="UER00751"/>
</dbReference>
<dbReference type="CDD" id="cd00683">
    <property type="entry name" value="Trans_IPPS_HH"/>
    <property type="match status" value="1"/>
</dbReference>
<dbReference type="GO" id="GO:0051996">
    <property type="term" value="F:squalene synthase [NAD(P)H] activity"/>
    <property type="evidence" value="ECO:0007669"/>
    <property type="project" value="UniProtKB-UniRule"/>
</dbReference>
<dbReference type="GO" id="GO:0055056">
    <property type="term" value="F:D-glucose transmembrane transporter activity"/>
    <property type="evidence" value="ECO:0007669"/>
    <property type="project" value="UniProtKB-UniRule"/>
</dbReference>
<dbReference type="InterPro" id="IPR044844">
    <property type="entry name" value="Trans_IPPS_euk-type"/>
</dbReference>
<dbReference type="Gene3D" id="1.10.600.10">
    <property type="entry name" value="Farnesyl Diphosphate Synthase"/>
    <property type="match status" value="1"/>
</dbReference>
<dbReference type="PROSITE" id="PS01045">
    <property type="entry name" value="SQUALEN_PHYTOEN_SYN_2"/>
    <property type="match status" value="1"/>
</dbReference>
<dbReference type="InterPro" id="IPR024956">
    <property type="entry name" value="tRNAHis_GuaTrfase_cat"/>
</dbReference>
<dbReference type="NCBIfam" id="TIGR01559">
    <property type="entry name" value="squal_synth"/>
    <property type="match status" value="1"/>
</dbReference>
<evidence type="ECO:0000256" key="5">
    <source>
        <dbReference type="RuleBase" id="RU368088"/>
    </source>
</evidence>
<comment type="catalytic activity">
    <reaction evidence="5">
        <text>2 (2E,6E)-farnesyl diphosphate + NADH + H(+) = squalene + 2 diphosphate + NAD(+)</text>
        <dbReference type="Rhea" id="RHEA:32299"/>
        <dbReference type="ChEBI" id="CHEBI:15378"/>
        <dbReference type="ChEBI" id="CHEBI:15440"/>
        <dbReference type="ChEBI" id="CHEBI:33019"/>
        <dbReference type="ChEBI" id="CHEBI:57540"/>
        <dbReference type="ChEBI" id="CHEBI:57945"/>
        <dbReference type="ChEBI" id="CHEBI:175763"/>
        <dbReference type="EC" id="2.5.1.21"/>
    </reaction>
</comment>
<comment type="similarity">
    <text evidence="2 5">Belongs to the phytoene/squalene synthase family.</text>
</comment>
<dbReference type="GO" id="GO:0000287">
    <property type="term" value="F:magnesium ion binding"/>
    <property type="evidence" value="ECO:0007669"/>
    <property type="project" value="InterPro"/>
</dbReference>
<evidence type="ECO:0000313" key="8">
    <source>
        <dbReference type="Proteomes" id="UP000188320"/>
    </source>
</evidence>
<comment type="cofactor">
    <cofactor evidence="1 5">
        <name>Mg(2+)</name>
        <dbReference type="ChEBI" id="CHEBI:18420"/>
    </cofactor>
</comment>
<dbReference type="PANTHER" id="PTHR11626:SF2">
    <property type="entry name" value="SQUALENE SYNTHASE"/>
    <property type="match status" value="1"/>
</dbReference>
<evidence type="ECO:0000256" key="4">
    <source>
        <dbReference type="ARBA" id="ARBA00022679"/>
    </source>
</evidence>
<comment type="caution">
    <text evidence="7">The sequence shown here is derived from an EMBL/GenBank/DDBJ whole genome shotgun (WGS) entry which is preliminary data.</text>
</comment>
<dbReference type="SFLD" id="SFLDS00005">
    <property type="entry name" value="Isoprenoid_Synthase_Type_I"/>
    <property type="match status" value="1"/>
</dbReference>
<dbReference type="InterPro" id="IPR019845">
    <property type="entry name" value="Squalene/phytoene_synthase_CS"/>
</dbReference>
<dbReference type="AlphaFoldDB" id="A0A1R1PU91"/>